<proteinExistence type="inferred from homology"/>
<dbReference type="InterPro" id="IPR057756">
    <property type="entry name" value="PI3-kinase_type3/VPS34_cat"/>
</dbReference>
<dbReference type="GO" id="GO:0005524">
    <property type="term" value="F:ATP binding"/>
    <property type="evidence" value="ECO:0007669"/>
    <property type="project" value="UniProtKB-KW"/>
</dbReference>
<dbReference type="InterPro" id="IPR035892">
    <property type="entry name" value="C2_domain_sf"/>
</dbReference>
<dbReference type="PROSITE" id="PS00916">
    <property type="entry name" value="PI3_4_KINASE_2"/>
    <property type="match status" value="1"/>
</dbReference>
<feature type="region of interest" description="Disordered" evidence="18">
    <location>
        <begin position="135"/>
        <end position="183"/>
    </location>
</feature>
<comment type="catalytic activity">
    <reaction evidence="15">
        <text>a 1,2-diacyl-sn-glycero-3-phospho-(1D-myo-inositol) + ATP = a 1,2-diacyl-sn-glycero-3-phospho-(1D-myo-inositol-3-phosphate) + ADP + H(+)</text>
        <dbReference type="Rhea" id="RHEA:12709"/>
        <dbReference type="ChEBI" id="CHEBI:15378"/>
        <dbReference type="ChEBI" id="CHEBI:30616"/>
        <dbReference type="ChEBI" id="CHEBI:57880"/>
        <dbReference type="ChEBI" id="CHEBI:58088"/>
        <dbReference type="ChEBI" id="CHEBI:456216"/>
        <dbReference type="EC" id="2.7.1.137"/>
    </reaction>
    <physiologicalReaction direction="left-to-right" evidence="15">
        <dbReference type="Rhea" id="RHEA:12710"/>
    </physiologicalReaction>
</comment>
<organism evidence="22 23">
    <name type="scientific">Globodera rostochiensis</name>
    <name type="common">Golden nematode worm</name>
    <name type="synonym">Heterodera rostochiensis</name>
    <dbReference type="NCBI Taxonomy" id="31243"/>
    <lineage>
        <taxon>Eukaryota</taxon>
        <taxon>Metazoa</taxon>
        <taxon>Ecdysozoa</taxon>
        <taxon>Nematoda</taxon>
        <taxon>Chromadorea</taxon>
        <taxon>Rhabditida</taxon>
        <taxon>Tylenchina</taxon>
        <taxon>Tylenchomorpha</taxon>
        <taxon>Tylenchoidea</taxon>
        <taxon>Heteroderidae</taxon>
        <taxon>Heteroderinae</taxon>
        <taxon>Globodera</taxon>
    </lineage>
</organism>
<reference evidence="23" key="1">
    <citation type="submission" date="2022-11" db="UniProtKB">
        <authorList>
            <consortium name="WormBaseParasite"/>
        </authorList>
    </citation>
    <scope>IDENTIFICATION</scope>
</reference>
<evidence type="ECO:0000256" key="2">
    <source>
        <dbReference type="ARBA" id="ARBA00010916"/>
    </source>
</evidence>
<dbReference type="InterPro" id="IPR001263">
    <property type="entry name" value="PI3K_accessory_dom"/>
</dbReference>
<keyword evidence="6" id="KW-0808">Transferase</keyword>
<evidence type="ECO:0000256" key="17">
    <source>
        <dbReference type="PROSITE-ProRule" id="PRU00880"/>
    </source>
</evidence>
<dbReference type="FunFam" id="3.30.1010.10:FF:000002">
    <property type="entry name" value="Phosphatidylinositol 3-kinase catalytic subunit type 3"/>
    <property type="match status" value="1"/>
</dbReference>
<dbReference type="GO" id="GO:0034271">
    <property type="term" value="C:phosphatidylinositol 3-kinase complex, class III, type I"/>
    <property type="evidence" value="ECO:0007669"/>
    <property type="project" value="TreeGrafter"/>
</dbReference>
<dbReference type="GO" id="GO:0005777">
    <property type="term" value="C:peroxisome"/>
    <property type="evidence" value="ECO:0007669"/>
    <property type="project" value="TreeGrafter"/>
</dbReference>
<dbReference type="InterPro" id="IPR002420">
    <property type="entry name" value="PI3K-type_C2_dom"/>
</dbReference>
<evidence type="ECO:0000256" key="14">
    <source>
        <dbReference type="ARBA" id="ARBA00023242"/>
    </source>
</evidence>
<name>A0A914I4Y1_GLORO</name>
<dbReference type="InterPro" id="IPR016024">
    <property type="entry name" value="ARM-type_fold"/>
</dbReference>
<evidence type="ECO:0000256" key="13">
    <source>
        <dbReference type="ARBA" id="ARBA00023163"/>
    </source>
</evidence>
<dbReference type="InterPro" id="IPR018936">
    <property type="entry name" value="PI3/4_kinase_CS"/>
</dbReference>
<dbReference type="InterPro" id="IPR011009">
    <property type="entry name" value="Kinase-like_dom_sf"/>
</dbReference>
<evidence type="ECO:0000259" key="19">
    <source>
        <dbReference type="PROSITE" id="PS50290"/>
    </source>
</evidence>
<dbReference type="EC" id="2.7.1.137" evidence="3"/>
<dbReference type="Gene3D" id="1.10.1070.11">
    <property type="entry name" value="Phosphatidylinositol 3-/4-kinase, catalytic domain"/>
    <property type="match status" value="1"/>
</dbReference>
<keyword evidence="14" id="KW-0539">Nucleus</keyword>
<dbReference type="PROSITE" id="PS00915">
    <property type="entry name" value="PI3_4_KINASE_1"/>
    <property type="match status" value="1"/>
</dbReference>
<feature type="domain" description="C2 PI3K-type" evidence="21">
    <location>
        <begin position="199"/>
        <end position="377"/>
    </location>
</feature>
<dbReference type="GO" id="GO:0016303">
    <property type="term" value="F:1-phosphatidylinositol-3-kinase activity"/>
    <property type="evidence" value="ECO:0007669"/>
    <property type="project" value="UniProtKB-EC"/>
</dbReference>
<keyword evidence="9" id="KW-0067">ATP-binding</keyword>
<keyword evidence="7" id="KW-0547">Nucleotide-binding</keyword>
<evidence type="ECO:0000256" key="4">
    <source>
        <dbReference type="ARBA" id="ARBA00019141"/>
    </source>
</evidence>
<keyword evidence="10" id="KW-0156">Chromatin regulator</keyword>
<dbReference type="GO" id="GO:0048015">
    <property type="term" value="P:phosphatidylinositol-mediated signaling"/>
    <property type="evidence" value="ECO:0007669"/>
    <property type="project" value="TreeGrafter"/>
</dbReference>
<dbReference type="GO" id="GO:0000045">
    <property type="term" value="P:autophagosome assembly"/>
    <property type="evidence" value="ECO:0007669"/>
    <property type="project" value="TreeGrafter"/>
</dbReference>
<dbReference type="Pfam" id="PF00792">
    <property type="entry name" value="PI3K_C2"/>
    <property type="match status" value="1"/>
</dbReference>
<dbReference type="Gene3D" id="2.60.40.150">
    <property type="entry name" value="C2 domain"/>
    <property type="match status" value="1"/>
</dbReference>
<dbReference type="PROSITE" id="PS51547">
    <property type="entry name" value="C2_PI3K"/>
    <property type="match status" value="1"/>
</dbReference>
<dbReference type="InterPro" id="IPR015433">
    <property type="entry name" value="PI3/4_kinase"/>
</dbReference>
<evidence type="ECO:0000256" key="1">
    <source>
        <dbReference type="ARBA" id="ARBA00004123"/>
    </source>
</evidence>
<feature type="compositionally biased region" description="Polar residues" evidence="18">
    <location>
        <begin position="718"/>
        <end position="742"/>
    </location>
</feature>
<evidence type="ECO:0000256" key="12">
    <source>
        <dbReference type="ARBA" id="ARBA00023054"/>
    </source>
</evidence>
<evidence type="ECO:0000256" key="18">
    <source>
        <dbReference type="SAM" id="MobiDB-lite"/>
    </source>
</evidence>
<dbReference type="Pfam" id="PF00613">
    <property type="entry name" value="PI3Ka"/>
    <property type="match status" value="1"/>
</dbReference>
<dbReference type="Pfam" id="PF09340">
    <property type="entry name" value="NuA4"/>
    <property type="match status" value="1"/>
</dbReference>
<dbReference type="GO" id="GO:0000123">
    <property type="term" value="C:histone acetyltransferase complex"/>
    <property type="evidence" value="ECO:0007669"/>
    <property type="project" value="InterPro"/>
</dbReference>
<evidence type="ECO:0000313" key="23">
    <source>
        <dbReference type="WBParaSite" id="Gr19_v10_g6654.t2"/>
    </source>
</evidence>
<evidence type="ECO:0000256" key="10">
    <source>
        <dbReference type="ARBA" id="ARBA00022853"/>
    </source>
</evidence>
<feature type="region of interest" description="Disordered" evidence="18">
    <location>
        <begin position="702"/>
        <end position="742"/>
    </location>
</feature>
<comment type="similarity">
    <text evidence="17">Belongs to the PI3/PI4-kinase family.</text>
</comment>
<dbReference type="SMART" id="SM00145">
    <property type="entry name" value="PI3Ka"/>
    <property type="match status" value="1"/>
</dbReference>
<dbReference type="Pfam" id="PF00454">
    <property type="entry name" value="PI3_PI4_kinase"/>
    <property type="match status" value="2"/>
</dbReference>
<dbReference type="GO" id="GO:0005634">
    <property type="term" value="C:nucleus"/>
    <property type="evidence" value="ECO:0007669"/>
    <property type="project" value="UniProtKB-SubCell"/>
</dbReference>
<comment type="subcellular location">
    <subcellularLocation>
        <location evidence="1">Nucleus</location>
    </subcellularLocation>
</comment>
<evidence type="ECO:0000256" key="6">
    <source>
        <dbReference type="ARBA" id="ARBA00022679"/>
    </source>
</evidence>
<dbReference type="Proteomes" id="UP000887572">
    <property type="component" value="Unplaced"/>
</dbReference>
<dbReference type="InterPro" id="IPR000403">
    <property type="entry name" value="PI3/4_kinase_cat_dom"/>
</dbReference>
<evidence type="ECO:0000259" key="21">
    <source>
        <dbReference type="PROSITE" id="PS51547"/>
    </source>
</evidence>
<evidence type="ECO:0000259" key="20">
    <source>
        <dbReference type="PROSITE" id="PS51545"/>
    </source>
</evidence>
<dbReference type="GO" id="GO:0034272">
    <property type="term" value="C:phosphatidylinositol 3-kinase complex, class III, type II"/>
    <property type="evidence" value="ECO:0007669"/>
    <property type="project" value="TreeGrafter"/>
</dbReference>
<dbReference type="CDD" id="cd00896">
    <property type="entry name" value="PI3Kc_III"/>
    <property type="match status" value="1"/>
</dbReference>
<dbReference type="PANTHER" id="PTHR10048:SF7">
    <property type="entry name" value="PHOSPHATIDYLINOSITOL 3-KINASE CATALYTIC SUBUNIT TYPE 3"/>
    <property type="match status" value="1"/>
</dbReference>
<evidence type="ECO:0000256" key="9">
    <source>
        <dbReference type="ARBA" id="ARBA00022840"/>
    </source>
</evidence>
<feature type="region of interest" description="Disordered" evidence="18">
    <location>
        <begin position="362"/>
        <end position="382"/>
    </location>
</feature>
<dbReference type="InterPro" id="IPR036940">
    <property type="entry name" value="PI3/4_kinase_cat_sf"/>
</dbReference>
<dbReference type="AlphaFoldDB" id="A0A914I4Y1"/>
<dbReference type="SMART" id="SM00146">
    <property type="entry name" value="PI3Kc"/>
    <property type="match status" value="1"/>
</dbReference>
<feature type="domain" description="PIK helical" evidence="20">
    <location>
        <begin position="558"/>
        <end position="812"/>
    </location>
</feature>
<dbReference type="GO" id="GO:0005768">
    <property type="term" value="C:endosome"/>
    <property type="evidence" value="ECO:0007669"/>
    <property type="project" value="TreeGrafter"/>
</dbReference>
<dbReference type="PROSITE" id="PS50290">
    <property type="entry name" value="PI3_4_KINASE_3"/>
    <property type="match status" value="1"/>
</dbReference>
<evidence type="ECO:0000313" key="22">
    <source>
        <dbReference type="Proteomes" id="UP000887572"/>
    </source>
</evidence>
<dbReference type="GO" id="GO:0006325">
    <property type="term" value="P:chromatin organization"/>
    <property type="evidence" value="ECO:0007669"/>
    <property type="project" value="UniProtKB-KW"/>
</dbReference>
<dbReference type="InterPro" id="IPR042236">
    <property type="entry name" value="PI3K_accessory_sf"/>
</dbReference>
<dbReference type="Gene3D" id="3.30.1010.10">
    <property type="entry name" value="Phosphatidylinositol 3-kinase Catalytic Subunit, Chain A, domain 4"/>
    <property type="match status" value="1"/>
</dbReference>
<dbReference type="SMART" id="SM00142">
    <property type="entry name" value="PI3K_C2"/>
    <property type="match status" value="1"/>
</dbReference>
<keyword evidence="22" id="KW-1185">Reference proteome</keyword>
<feature type="compositionally biased region" description="Low complexity" evidence="18">
    <location>
        <begin position="150"/>
        <end position="160"/>
    </location>
</feature>
<dbReference type="InterPro" id="IPR015418">
    <property type="entry name" value="Eaf6"/>
</dbReference>
<evidence type="ECO:0000256" key="5">
    <source>
        <dbReference type="ARBA" id="ARBA00019787"/>
    </source>
</evidence>
<comment type="similarity">
    <text evidence="2">Belongs to the EAF6 family.</text>
</comment>
<evidence type="ECO:0000256" key="8">
    <source>
        <dbReference type="ARBA" id="ARBA00022777"/>
    </source>
</evidence>
<dbReference type="SUPFAM" id="SSF48371">
    <property type="entry name" value="ARM repeat"/>
    <property type="match status" value="1"/>
</dbReference>
<dbReference type="WBParaSite" id="Gr19_v10_g6654.t2">
    <property type="protein sequence ID" value="Gr19_v10_g6654.t2"/>
    <property type="gene ID" value="Gr19_v10_g6654"/>
</dbReference>
<dbReference type="GO" id="GO:0000407">
    <property type="term" value="C:phagophore assembly site"/>
    <property type="evidence" value="ECO:0007669"/>
    <property type="project" value="TreeGrafter"/>
</dbReference>
<dbReference type="FunFam" id="1.10.1070.11:FF:000002">
    <property type="entry name" value="Phosphatidylinositol 3-kinase catalytic subunit type 3"/>
    <property type="match status" value="1"/>
</dbReference>
<dbReference type="CDD" id="cd00870">
    <property type="entry name" value="PI3Ka_III"/>
    <property type="match status" value="1"/>
</dbReference>
<keyword evidence="12" id="KW-0175">Coiled coil</keyword>
<feature type="domain" description="PI3K/PI4K catalytic" evidence="19">
    <location>
        <begin position="895"/>
        <end position="1166"/>
    </location>
</feature>
<evidence type="ECO:0000256" key="11">
    <source>
        <dbReference type="ARBA" id="ARBA00023015"/>
    </source>
</evidence>
<dbReference type="PROSITE" id="PS51545">
    <property type="entry name" value="PIK_HELICAL"/>
    <property type="match status" value="1"/>
</dbReference>
<protein>
    <recommendedName>
        <fullName evidence="4">Chromatin modification-related protein MEAF6</fullName>
        <ecNumber evidence="3">2.7.1.137</ecNumber>
    </recommendedName>
    <alternativeName>
        <fullName evidence="5">Phosphatidylinositol 3-kinase catalytic subunit type 3</fullName>
    </alternativeName>
    <alternativeName>
        <fullName evidence="16">Phosphoinositide-3-kinase class 3</fullName>
    </alternativeName>
</protein>
<dbReference type="GO" id="GO:0006897">
    <property type="term" value="P:endocytosis"/>
    <property type="evidence" value="ECO:0007669"/>
    <property type="project" value="TreeGrafter"/>
</dbReference>
<dbReference type="SUPFAM" id="SSF56112">
    <property type="entry name" value="Protein kinase-like (PK-like)"/>
    <property type="match status" value="1"/>
</dbReference>
<evidence type="ECO:0000256" key="15">
    <source>
        <dbReference type="ARBA" id="ARBA00023985"/>
    </source>
</evidence>
<keyword evidence="13" id="KW-0804">Transcription</keyword>
<evidence type="ECO:0000256" key="3">
    <source>
        <dbReference type="ARBA" id="ARBA00012073"/>
    </source>
</evidence>
<dbReference type="PANTHER" id="PTHR10048">
    <property type="entry name" value="PHOSPHATIDYLINOSITOL KINASE"/>
    <property type="match status" value="1"/>
</dbReference>
<evidence type="ECO:0000256" key="7">
    <source>
        <dbReference type="ARBA" id="ARBA00022741"/>
    </source>
</evidence>
<keyword evidence="11" id="KW-0805">Transcription regulation</keyword>
<keyword evidence="8" id="KW-0418">Kinase</keyword>
<dbReference type="Gene3D" id="1.25.40.70">
    <property type="entry name" value="Phosphatidylinositol 3-kinase, accessory domain (PIK)"/>
    <property type="match status" value="1"/>
</dbReference>
<dbReference type="SUPFAM" id="SSF49562">
    <property type="entry name" value="C2 domain (Calcium/lipid-binding domain, CaLB)"/>
    <property type="match status" value="1"/>
</dbReference>
<sequence>MTNARADAKREMLELIKRRTDVSITLANLEKQIYNFETTYLEEAMEHGGNVIRGFSKLLESVNGAAGSVSAVSSASNIFVSTSSNSKQKKVPKQQFTEMDRIFSLSSITSPISSRLLELGTGIVSSADANASNGLPRDNFLVNGDKTLGRSSHSARSSQQRPRKESSQEDLTAGEPSDEDKMETADMRKEFCYLFSSELDVSVRVRLVSLSGYLPPSNDSVHRFVVPSGCMFARLTVYCNGRAVGRSVQTSFRQQTNASAATPTRDIQKWDEWLTLPVCYSELSRDAILHFTIWEVGNSIEPVLVAQCAKQLFSKHAIFRSGLIDLTLDVVAPQPNSADKQKATQQVQSVHPPVPMMMATNNARSAEQSEEADDSTPLLQQNKGQTPPFCVKSLSKFWEKRTNDMPGSNKRNFQFGELLKKEKLYKQKFIDRVDWLDGITFARLEEIKQEAKTEDRSLFLTVEFPAVEHADDPAPYSIIFFAEDAPREHENVNGDHSDGGDLDSDPLIPSLRSGGVSTARRGGGAVRNGRVVDPELDMANLCEIKHNMMTRNARAMDIDRRLQPNPTVRDALESIIKSSSCQPLLLEERDLIWKFRFWLKSNPKALTKFVRSVNWQAKLEVRQAIQVILEWAPIDACDALELLSPHFTHPFVRRYAVSRLQCTSYANILLFLPQLVQALRYEPPPPPAKVDQQQHQEDDLMIVEGGGGSSGGNNTTSDNVLPNQQRQQQTPGTANSVSSPTASMMFGPMETMAMFGAQESMDLATFLIRAACENGLIANFLFWYLKVEVEANAADSDDTASSSSVSSMYCLVMGRLKHELSKGNGTARHTLSNIATQKKFVDTLVDIAKAISDLSANRTKKQEVLRKKLSENADLTELKGLSLPLDPSIHVRAVQPESAVLFSSNLMPMRLTFSTVRDGLTPYECAEAYTTIFKRGDDLRQDQLVLQMIRLMDELLKEDKLDLCLTPYAVLATSCSEGFVQFIRGATPLADIKSIQDTLRTFRPSSSAPYGIEADVLSNYVKSCAGYSVICYILGIGDRHLHNLLLCENGKMFHVDFGFILGRDPKPMPPAMKLTSEMVNAMGGQNSEHFRAFVNYCTTAFCILRRHANLITNLFSLMLDAGIPDIAVERDKAVMKVLERFHLQLSDEEACHLIVRLIESSLSAKIPIVMDFVHNVKQFISN</sequence>
<evidence type="ECO:0000256" key="16">
    <source>
        <dbReference type="ARBA" id="ARBA00029930"/>
    </source>
</evidence>
<accession>A0A914I4Y1</accession>